<keyword evidence="2" id="KW-1185">Reference proteome</keyword>
<evidence type="ECO:0000313" key="1">
    <source>
        <dbReference type="EMBL" id="KAJ0176639.1"/>
    </source>
</evidence>
<dbReference type="EMBL" id="CM034399">
    <property type="protein sequence ID" value="KAJ0176639.1"/>
    <property type="molecule type" value="Genomic_DNA"/>
</dbReference>
<organism evidence="1 2">
    <name type="scientific">Dendrolimus kikuchii</name>
    <dbReference type="NCBI Taxonomy" id="765133"/>
    <lineage>
        <taxon>Eukaryota</taxon>
        <taxon>Metazoa</taxon>
        <taxon>Ecdysozoa</taxon>
        <taxon>Arthropoda</taxon>
        <taxon>Hexapoda</taxon>
        <taxon>Insecta</taxon>
        <taxon>Pterygota</taxon>
        <taxon>Neoptera</taxon>
        <taxon>Endopterygota</taxon>
        <taxon>Lepidoptera</taxon>
        <taxon>Glossata</taxon>
        <taxon>Ditrysia</taxon>
        <taxon>Bombycoidea</taxon>
        <taxon>Lasiocampidae</taxon>
        <taxon>Dendrolimus</taxon>
    </lineage>
</organism>
<feature type="non-terminal residue" evidence="1">
    <location>
        <position position="1"/>
    </location>
</feature>
<accession>A0ACC1CY33</accession>
<protein>
    <submittedName>
        <fullName evidence="1">Uncharacterized protein</fullName>
    </submittedName>
</protein>
<proteinExistence type="predicted"/>
<sequence length="49" mass="5269">CQSEAAEGAPHKSHLAGLQCGSLNTSKNSLVHRCHCSTISVFLLDFKEL</sequence>
<evidence type="ECO:0000313" key="2">
    <source>
        <dbReference type="Proteomes" id="UP000824533"/>
    </source>
</evidence>
<gene>
    <name evidence="1" type="ORF">K1T71_007818</name>
</gene>
<reference evidence="1 2" key="1">
    <citation type="journal article" date="2021" name="Front. Genet.">
        <title>Chromosome-Level Genome Assembly Reveals Significant Gene Expansion in the Toll and IMD Signaling Pathways of Dendrolimus kikuchii.</title>
        <authorList>
            <person name="Zhou J."/>
            <person name="Wu P."/>
            <person name="Xiong Z."/>
            <person name="Liu N."/>
            <person name="Zhao N."/>
            <person name="Ji M."/>
            <person name="Qiu Y."/>
            <person name="Yang B."/>
        </authorList>
    </citation>
    <scope>NUCLEOTIDE SEQUENCE [LARGE SCALE GENOMIC DNA]</scope>
    <source>
        <strain evidence="1">Ann1</strain>
    </source>
</reference>
<comment type="caution">
    <text evidence="1">The sequence shown here is derived from an EMBL/GenBank/DDBJ whole genome shotgun (WGS) entry which is preliminary data.</text>
</comment>
<name>A0ACC1CY33_9NEOP</name>
<dbReference type="Proteomes" id="UP000824533">
    <property type="component" value="Linkage Group LG13"/>
</dbReference>